<evidence type="ECO:0000313" key="2">
    <source>
        <dbReference type="Proteomes" id="UP001497482"/>
    </source>
</evidence>
<name>A0AAV2LZQ2_KNICA</name>
<accession>A0AAV2LZQ2</accession>
<dbReference type="Proteomes" id="UP001497482">
    <property type="component" value="Chromosome 5"/>
</dbReference>
<sequence length="132" mass="14547">MGCSHKHSASWGKSKGRLEDDWGLSATTPPTEDSIVNVRVLDRTAALYDPSLVFQSELSACTTCHGTLLHAAEVCFACRIVPGWPRRDCQLLSPLKDDRMEEDEATKRTSKERLVQNDTPLVVDDITGCSSL</sequence>
<proteinExistence type="predicted"/>
<gene>
    <name evidence="1" type="ORF">KC01_LOCUS33708</name>
</gene>
<evidence type="ECO:0000313" key="1">
    <source>
        <dbReference type="EMBL" id="CAL1606547.1"/>
    </source>
</evidence>
<dbReference type="AlphaFoldDB" id="A0AAV2LZQ2"/>
<protein>
    <submittedName>
        <fullName evidence="1">Uncharacterized protein</fullName>
    </submittedName>
</protein>
<organism evidence="1 2">
    <name type="scientific">Knipowitschia caucasica</name>
    <name type="common">Caucasian dwarf goby</name>
    <name type="synonym">Pomatoschistus caucasicus</name>
    <dbReference type="NCBI Taxonomy" id="637954"/>
    <lineage>
        <taxon>Eukaryota</taxon>
        <taxon>Metazoa</taxon>
        <taxon>Chordata</taxon>
        <taxon>Craniata</taxon>
        <taxon>Vertebrata</taxon>
        <taxon>Euteleostomi</taxon>
        <taxon>Actinopterygii</taxon>
        <taxon>Neopterygii</taxon>
        <taxon>Teleostei</taxon>
        <taxon>Neoteleostei</taxon>
        <taxon>Acanthomorphata</taxon>
        <taxon>Gobiaria</taxon>
        <taxon>Gobiiformes</taxon>
        <taxon>Gobioidei</taxon>
        <taxon>Gobiidae</taxon>
        <taxon>Gobiinae</taxon>
        <taxon>Knipowitschia</taxon>
    </lineage>
</organism>
<dbReference type="EMBL" id="OZ035827">
    <property type="protein sequence ID" value="CAL1606547.1"/>
    <property type="molecule type" value="Genomic_DNA"/>
</dbReference>
<keyword evidence="2" id="KW-1185">Reference proteome</keyword>
<reference evidence="1 2" key="1">
    <citation type="submission" date="2024-04" db="EMBL/GenBank/DDBJ databases">
        <authorList>
            <person name="Waldvogel A.-M."/>
            <person name="Schoenle A."/>
        </authorList>
    </citation>
    <scope>NUCLEOTIDE SEQUENCE [LARGE SCALE GENOMIC DNA]</scope>
</reference>